<dbReference type="EMBL" id="PNYA01000005">
    <property type="protein sequence ID" value="PMS21761.1"/>
    <property type="molecule type" value="Genomic_DNA"/>
</dbReference>
<name>A0A2N7VX78_9BURK</name>
<dbReference type="InterPro" id="IPR011990">
    <property type="entry name" value="TPR-like_helical_dom_sf"/>
</dbReference>
<keyword evidence="6" id="KW-1185">Reference proteome</keyword>
<dbReference type="OrthoDB" id="9814129at2"/>
<evidence type="ECO:0000256" key="2">
    <source>
        <dbReference type="ARBA" id="ARBA00022803"/>
    </source>
</evidence>
<evidence type="ECO:0000256" key="1">
    <source>
        <dbReference type="ARBA" id="ARBA00022737"/>
    </source>
</evidence>
<dbReference type="Gene3D" id="3.40.50.2000">
    <property type="entry name" value="Glycogen Phosphorylase B"/>
    <property type="match status" value="1"/>
</dbReference>
<sequence length="740" mass="82834">MDVEFSADKRADTQVSEPEGKRAPGAKLLRARDWHAAGRLDEAEREYEAVLVQSPDDAQAIHLYGVLRYQKGAFEHAQSLLRRAVQLAPSARIHSDLGAMLSDHGQGGEAIEQFEAALRLEPGDVQTLVRQGNTFLALRHYARALESFDRVLAASPLVLDALCNRGSALRALGRHREALDTYDRALVVDPRSFESWFNRGLALRELDEAAQALHSFDRAIAIRPGNAAMHSARGQALVELGREAEALAAFNEAIAIDPMFVEAVYHSAVVLERLVRNEEAMARCERVLSIDPRHARALACRGNALLHLKRYEAALASYEQALRIEPRSAEVLCNKGTALRFVKRFEDSLASYDAALALNESFAQAWMNRGSVLQNLHRYEQARASFDRAMQLRPDHASTWFNRGNLHYEMGNRGEALSAYDRAIALDPDYAEAHFARASLYLAQGDFARGWPEYEWRLRDATLAHHYRTFAQPLWRGDEALAGKTILLHAEQGFGDTLQFCRFAHDVAALGARVLLEVPPALHELMISLDGPAQVLARGEPLPPFDYQCPLLSLPSALRVDPTRAMPRIPYLHADPRRVAEWAQVLGEPRRLRIGIAWSGNPEHRNDHNRSLSLQTLSALFDVDAEWISLQKAVRDEDEAWLERAPLRRFDDELVDFADTAALMASLDLVIAVDTAVAHLAGALGRDLWILLSDPPEWRWMRGREDTPWYPGARLFIQCSPGDWTSVVESVKQALGRLNA</sequence>
<feature type="repeat" description="TPR" evidence="3">
    <location>
        <begin position="193"/>
        <end position="226"/>
    </location>
</feature>
<evidence type="ECO:0000256" key="4">
    <source>
        <dbReference type="SAM" id="MobiDB-lite"/>
    </source>
</evidence>
<dbReference type="SUPFAM" id="SSF48452">
    <property type="entry name" value="TPR-like"/>
    <property type="match status" value="2"/>
</dbReference>
<feature type="region of interest" description="Disordered" evidence="4">
    <location>
        <begin position="1"/>
        <end position="24"/>
    </location>
</feature>
<dbReference type="SMART" id="SM00028">
    <property type="entry name" value="TPR"/>
    <property type="match status" value="11"/>
</dbReference>
<dbReference type="Gene3D" id="1.25.40.10">
    <property type="entry name" value="Tetratricopeptide repeat domain"/>
    <property type="match status" value="5"/>
</dbReference>
<dbReference type="PROSITE" id="PS50005">
    <property type="entry name" value="TPR"/>
    <property type="match status" value="8"/>
</dbReference>
<reference evidence="5 6" key="1">
    <citation type="submission" date="2018-01" db="EMBL/GenBank/DDBJ databases">
        <title>Whole genome analyses suggest that Burkholderia sensu lato contains two further novel genera in the rhizoxinica-symbiotica group Mycetohabitans gen. nov., and Trinickia gen. nov.: implications for the evolution of diazotrophy and nodulation in the Burkholderiaceae.</title>
        <authorList>
            <person name="Estrada-de los Santos P."/>
            <person name="Palmer M."/>
            <person name="Chavez-Ramirez B."/>
            <person name="Beukes C."/>
            <person name="Steenkamp E.T."/>
            <person name="Hirsch A.M."/>
            <person name="Manyaka P."/>
            <person name="Maluk M."/>
            <person name="Lafos M."/>
            <person name="Crook M."/>
            <person name="Gross E."/>
            <person name="Simon M.F."/>
            <person name="Bueno dos Reis Junior F."/>
            <person name="Poole P.S."/>
            <person name="Venter S.N."/>
            <person name="James E.K."/>
        </authorList>
    </citation>
    <scope>NUCLEOTIDE SEQUENCE [LARGE SCALE GENOMIC DNA]</scope>
    <source>
        <strain evidence="5 6">GIMN1.004</strain>
    </source>
</reference>
<dbReference type="Pfam" id="PF13432">
    <property type="entry name" value="TPR_16"/>
    <property type="match status" value="1"/>
</dbReference>
<dbReference type="InterPro" id="IPR019734">
    <property type="entry name" value="TPR_rpt"/>
</dbReference>
<dbReference type="InterPro" id="IPR051685">
    <property type="entry name" value="Ycf3/AcsC/BcsC/TPR_MFPF"/>
</dbReference>
<dbReference type="GO" id="GO:0016740">
    <property type="term" value="F:transferase activity"/>
    <property type="evidence" value="ECO:0007669"/>
    <property type="project" value="UniProtKB-KW"/>
</dbReference>
<evidence type="ECO:0000313" key="5">
    <source>
        <dbReference type="EMBL" id="PMS21761.1"/>
    </source>
</evidence>
<dbReference type="Pfam" id="PF00515">
    <property type="entry name" value="TPR_1"/>
    <property type="match status" value="1"/>
</dbReference>
<feature type="repeat" description="TPR" evidence="3">
    <location>
        <begin position="91"/>
        <end position="124"/>
    </location>
</feature>
<dbReference type="RefSeq" id="WP_102644825.1">
    <property type="nucleotide sequence ID" value="NZ_PNYA01000005.1"/>
</dbReference>
<dbReference type="PROSITE" id="PS50293">
    <property type="entry name" value="TPR_REGION"/>
    <property type="match status" value="4"/>
</dbReference>
<feature type="repeat" description="TPR" evidence="3">
    <location>
        <begin position="159"/>
        <end position="192"/>
    </location>
</feature>
<keyword evidence="5" id="KW-0808">Transferase</keyword>
<comment type="caution">
    <text evidence="5">The sequence shown here is derived from an EMBL/GenBank/DDBJ whole genome shotgun (WGS) entry which is preliminary data.</text>
</comment>
<organism evidence="5 6">
    <name type="scientific">Trinickia dabaoshanensis</name>
    <dbReference type="NCBI Taxonomy" id="564714"/>
    <lineage>
        <taxon>Bacteria</taxon>
        <taxon>Pseudomonadati</taxon>
        <taxon>Pseudomonadota</taxon>
        <taxon>Betaproteobacteria</taxon>
        <taxon>Burkholderiales</taxon>
        <taxon>Burkholderiaceae</taxon>
        <taxon>Trinickia</taxon>
    </lineage>
</organism>
<gene>
    <name evidence="5" type="ORF">C0Z18_07305</name>
</gene>
<evidence type="ECO:0000256" key="3">
    <source>
        <dbReference type="PROSITE-ProRule" id="PRU00339"/>
    </source>
</evidence>
<dbReference type="SUPFAM" id="SSF53756">
    <property type="entry name" value="UDP-Glycosyltransferase/glycogen phosphorylase"/>
    <property type="match status" value="1"/>
</dbReference>
<dbReference type="Pfam" id="PF14559">
    <property type="entry name" value="TPR_19"/>
    <property type="match status" value="1"/>
</dbReference>
<feature type="repeat" description="TPR" evidence="3">
    <location>
        <begin position="295"/>
        <end position="328"/>
    </location>
</feature>
<dbReference type="PANTHER" id="PTHR44943">
    <property type="entry name" value="CELLULOSE SYNTHASE OPERON PROTEIN C"/>
    <property type="match status" value="1"/>
</dbReference>
<feature type="compositionally biased region" description="Basic and acidic residues" evidence="4">
    <location>
        <begin position="1"/>
        <end position="22"/>
    </location>
</feature>
<dbReference type="PANTHER" id="PTHR44943:SF8">
    <property type="entry name" value="TPR REPEAT-CONTAINING PROTEIN MJ0263"/>
    <property type="match status" value="1"/>
</dbReference>
<feature type="repeat" description="TPR" evidence="3">
    <location>
        <begin position="125"/>
        <end position="158"/>
    </location>
</feature>
<keyword evidence="1" id="KW-0677">Repeat</keyword>
<feature type="repeat" description="TPR" evidence="3">
    <location>
        <begin position="227"/>
        <end position="260"/>
    </location>
</feature>
<proteinExistence type="predicted"/>
<evidence type="ECO:0000313" key="6">
    <source>
        <dbReference type="Proteomes" id="UP000235616"/>
    </source>
</evidence>
<dbReference type="Proteomes" id="UP000235616">
    <property type="component" value="Unassembled WGS sequence"/>
</dbReference>
<protein>
    <submittedName>
        <fullName evidence="5">Glycosyltransferase</fullName>
    </submittedName>
</protein>
<dbReference type="Pfam" id="PF13424">
    <property type="entry name" value="TPR_12"/>
    <property type="match status" value="2"/>
</dbReference>
<accession>A0A2N7VX78</accession>
<feature type="repeat" description="TPR" evidence="3">
    <location>
        <begin position="363"/>
        <end position="396"/>
    </location>
</feature>
<feature type="repeat" description="TPR" evidence="3">
    <location>
        <begin position="397"/>
        <end position="430"/>
    </location>
</feature>
<dbReference type="AlphaFoldDB" id="A0A2N7VX78"/>
<keyword evidence="2 3" id="KW-0802">TPR repeat</keyword>